<dbReference type="OrthoDB" id="2991692at2"/>
<evidence type="ECO:0000313" key="2">
    <source>
        <dbReference type="EMBL" id="PTX58433.1"/>
    </source>
</evidence>
<dbReference type="AlphaFoldDB" id="A0A2T6BQQ7"/>
<dbReference type="RefSeq" id="WP_108024382.1">
    <property type="nucleotide sequence ID" value="NZ_QBKR01000016.1"/>
</dbReference>
<protein>
    <submittedName>
        <fullName evidence="2">Uncharacterized protein</fullName>
    </submittedName>
</protein>
<proteinExistence type="predicted"/>
<feature type="region of interest" description="Disordered" evidence="1">
    <location>
        <begin position="1"/>
        <end position="74"/>
    </location>
</feature>
<keyword evidence="3" id="KW-1185">Reference proteome</keyword>
<feature type="compositionally biased region" description="Basic and acidic residues" evidence="1">
    <location>
        <begin position="1"/>
        <end position="21"/>
    </location>
</feature>
<accession>A0A2T6BQQ7</accession>
<evidence type="ECO:0000313" key="3">
    <source>
        <dbReference type="Proteomes" id="UP000244240"/>
    </source>
</evidence>
<comment type="caution">
    <text evidence="2">The sequence shown here is derived from an EMBL/GenBank/DDBJ whole genome shotgun (WGS) entry which is preliminary data.</text>
</comment>
<feature type="compositionally biased region" description="Polar residues" evidence="1">
    <location>
        <begin position="55"/>
        <end position="74"/>
    </location>
</feature>
<reference evidence="2 3" key="1">
    <citation type="submission" date="2018-04" db="EMBL/GenBank/DDBJ databases">
        <title>Genomic Encyclopedia of Archaeal and Bacterial Type Strains, Phase II (KMG-II): from individual species to whole genera.</title>
        <authorList>
            <person name="Goeker M."/>
        </authorList>
    </citation>
    <scope>NUCLEOTIDE SEQUENCE [LARGE SCALE GENOMIC DNA]</scope>
    <source>
        <strain evidence="2 3">DSM 45787</strain>
    </source>
</reference>
<dbReference type="Proteomes" id="UP000244240">
    <property type="component" value="Unassembled WGS sequence"/>
</dbReference>
<dbReference type="EMBL" id="QBKR01000016">
    <property type="protein sequence ID" value="PTX58433.1"/>
    <property type="molecule type" value="Genomic_DNA"/>
</dbReference>
<name>A0A2T6BQQ7_9BACL</name>
<organism evidence="2 3">
    <name type="scientific">Melghirimyces profundicolus</name>
    <dbReference type="NCBI Taxonomy" id="1242148"/>
    <lineage>
        <taxon>Bacteria</taxon>
        <taxon>Bacillati</taxon>
        <taxon>Bacillota</taxon>
        <taxon>Bacilli</taxon>
        <taxon>Bacillales</taxon>
        <taxon>Thermoactinomycetaceae</taxon>
        <taxon>Melghirimyces</taxon>
    </lineage>
</organism>
<sequence length="74" mass="7979">MSKKEEVISWEKEGPPADGERAGNMVPLRRSPKPESTVTVWTAGPESSGPLRIRQVSSGFNAPRSTLSPRSMAA</sequence>
<evidence type="ECO:0000256" key="1">
    <source>
        <dbReference type="SAM" id="MobiDB-lite"/>
    </source>
</evidence>
<gene>
    <name evidence="2" type="ORF">C8P63_11620</name>
</gene>